<comment type="caution">
    <text evidence="1">The sequence shown here is derived from an EMBL/GenBank/DDBJ whole genome shotgun (WGS) entry which is preliminary data.</text>
</comment>
<evidence type="ECO:0000313" key="1">
    <source>
        <dbReference type="EMBL" id="PTB21628.1"/>
    </source>
</evidence>
<dbReference type="AlphaFoldDB" id="A0A2T3XYP0"/>
<reference evidence="1 2" key="1">
    <citation type="submission" date="2018-03" db="EMBL/GenBank/DDBJ databases">
        <title>Whole genome analyses suggest that Burkholderia sensu lato contains two further novel genera in the rhizoxinica-symbiotica group Mycetohabitans gen. nov., and Trinickia gen. nov.: implications for the evolution of diazotrophy and nodulation in the Burkholderiaceae.</title>
        <authorList>
            <person name="Estrada De Los Santos P."/>
            <person name="Palmer M."/>
            <person name="Chavez-Ramirez B."/>
            <person name="Steenkamp E.T."/>
            <person name="Hirsch A.M."/>
            <person name="Manyaka P."/>
            <person name="Maluk M."/>
            <person name="Lafos M."/>
            <person name="Crook M."/>
            <person name="Gross E."/>
            <person name="Simon M.F."/>
            <person name="Bueno Dos Reis Junior F."/>
            <person name="Poole P.S."/>
            <person name="Venter S.N."/>
            <person name="James E.K."/>
        </authorList>
    </citation>
    <scope>NUCLEOTIDE SEQUENCE [LARGE SCALE GENOMIC DNA]</scope>
    <source>
        <strain evidence="1 2">JPY-366</strain>
    </source>
</reference>
<dbReference type="EMBL" id="PYUC01000003">
    <property type="protein sequence ID" value="PTB21628.1"/>
    <property type="molecule type" value="Genomic_DNA"/>
</dbReference>
<dbReference type="RefSeq" id="WP_107150129.1">
    <property type="nucleotide sequence ID" value="NZ_PYUC01000003.1"/>
</dbReference>
<accession>A0A2T3XYP0</accession>
<dbReference type="Pfam" id="PF19614">
    <property type="entry name" value="DUF6119"/>
    <property type="match status" value="1"/>
</dbReference>
<dbReference type="InterPro" id="IPR026487">
    <property type="entry name" value="CHP04141"/>
</dbReference>
<name>A0A2T3XYP0_9BURK</name>
<sequence>MARTYRRLNLFMAKPLVDGQAFGDLLTDAPVDNYPMADNSGIDGVLYVKQSTETRPSWGSVLDDVTGRVIPNLANRSSSAVLLLRVDGDVFAFTFGYGRFLIEQSLFVQDFGLRTALNTLDEKSLRSVDLHTLEDQPVQKKSQAARDSEVGVFGIDILRDVLRAVTGVPKRGVGLTQIAGGDATFSFSTEMEAADFPELARRIKGYYANDDYKTSFSWVDNVRKVKDDASIDALNVQLVRAVSARNPGIMVTLPEIGAWDTILGFSFTRNKDGVRPVIQTADYIDTIPDLANLTVDGLKRDRLFVHDVDSNITEHSVYRCIYFEIADGDKTKIIFDGKWYEVDATFISRIAATLDLVQISTLSFPAVEVWDEEGKSKIESEGDYNIRAAAAHGYFLLDKKLVKTNRTTSSIELCDLLTPAKEMVHVKHRKGGSAGLSHLFAQGGVAAEIMLGDKAFRKKARTVLRGVDPTARDLVPLDNLRSADYEIVFLILGEGSATLKQNLPFFSKVNLSKAFENLTQRGFRVSIAGAPTTPRAIP</sequence>
<dbReference type="Proteomes" id="UP000240638">
    <property type="component" value="Unassembled WGS sequence"/>
</dbReference>
<organism evidence="1 2">
    <name type="scientific">Trinickia symbiotica</name>
    <dbReference type="NCBI Taxonomy" id="863227"/>
    <lineage>
        <taxon>Bacteria</taxon>
        <taxon>Pseudomonadati</taxon>
        <taxon>Pseudomonadota</taxon>
        <taxon>Betaproteobacteria</taxon>
        <taxon>Burkholderiales</taxon>
        <taxon>Burkholderiaceae</taxon>
        <taxon>Trinickia</taxon>
    </lineage>
</organism>
<evidence type="ECO:0008006" key="3">
    <source>
        <dbReference type="Google" id="ProtNLM"/>
    </source>
</evidence>
<evidence type="ECO:0000313" key="2">
    <source>
        <dbReference type="Proteomes" id="UP000240638"/>
    </source>
</evidence>
<proteinExistence type="predicted"/>
<protein>
    <recommendedName>
        <fullName evidence="3">Sporadically distributed protein, TIGR04141 family</fullName>
    </recommendedName>
</protein>
<dbReference type="NCBIfam" id="TIGR04141">
    <property type="entry name" value="TIGR04141 family sporadically distributed protein"/>
    <property type="match status" value="1"/>
</dbReference>
<gene>
    <name evidence="1" type="ORF">C9I57_08355</name>
</gene>